<dbReference type="PANTHER" id="PTHR14212">
    <property type="entry name" value="U4/U6-ASSOCIATED RNA SPLICING FACTOR-RELATED"/>
    <property type="match status" value="1"/>
</dbReference>
<feature type="region of interest" description="Disordered" evidence="1">
    <location>
        <begin position="84"/>
        <end position="104"/>
    </location>
</feature>
<evidence type="ECO:0000313" key="4">
    <source>
        <dbReference type="Proteomes" id="UP001161247"/>
    </source>
</evidence>
<proteinExistence type="predicted"/>
<reference evidence="3" key="1">
    <citation type="submission" date="2023-03" db="EMBL/GenBank/DDBJ databases">
        <authorList>
            <person name="Julca I."/>
        </authorList>
    </citation>
    <scope>NUCLEOTIDE SEQUENCE</scope>
</reference>
<name>A0AAV1DXX7_OLDCO</name>
<evidence type="ECO:0000313" key="3">
    <source>
        <dbReference type="EMBL" id="CAI9112740.1"/>
    </source>
</evidence>
<sequence length="199" mass="22234">MEIPIRITKNINMSVPTTGKADDRDNSLDTEHGGAKRAKVLEDGKEEKFLLLNRASSSSGKLATAFAASEASQNPTKVEREFRDAAGERERAHIDRNAERREKKDRTLFDDNSNKAEATIARHKIEHQNRLTGCAVMISHGISVVVVEGCHKSIKTYDQLMLRRIDWAASIKNKDDEDGHSPANKCTLGWQGYVAKTKF</sequence>
<dbReference type="GO" id="GO:0046540">
    <property type="term" value="C:U4/U6 x U5 tri-snRNP complex"/>
    <property type="evidence" value="ECO:0007669"/>
    <property type="project" value="InterPro"/>
</dbReference>
<dbReference type="Proteomes" id="UP001161247">
    <property type="component" value="Chromosome 7"/>
</dbReference>
<evidence type="ECO:0000256" key="1">
    <source>
        <dbReference type="SAM" id="MobiDB-lite"/>
    </source>
</evidence>
<gene>
    <name evidence="3" type="ORF">OLC1_LOCUS19866</name>
</gene>
<dbReference type="AlphaFoldDB" id="A0AAV1DXX7"/>
<dbReference type="InterPro" id="IPR027104">
    <property type="entry name" value="Prp3"/>
</dbReference>
<feature type="region of interest" description="Disordered" evidence="1">
    <location>
        <begin position="1"/>
        <end position="38"/>
    </location>
</feature>
<keyword evidence="4" id="KW-1185">Reference proteome</keyword>
<dbReference type="PANTHER" id="PTHR14212:SF0">
    <property type="entry name" value="U4_U6 SMALL NUCLEAR RIBONUCLEOPROTEIN PRP3"/>
    <property type="match status" value="1"/>
</dbReference>
<dbReference type="EMBL" id="OX459124">
    <property type="protein sequence ID" value="CAI9112740.1"/>
    <property type="molecule type" value="Genomic_DNA"/>
</dbReference>
<dbReference type="Pfam" id="PF06544">
    <property type="entry name" value="Prp3_C"/>
    <property type="match status" value="1"/>
</dbReference>
<dbReference type="GO" id="GO:0000398">
    <property type="term" value="P:mRNA splicing, via spliceosome"/>
    <property type="evidence" value="ECO:0007669"/>
    <property type="project" value="InterPro"/>
</dbReference>
<dbReference type="InterPro" id="IPR010541">
    <property type="entry name" value="Prp3_C"/>
</dbReference>
<evidence type="ECO:0000259" key="2">
    <source>
        <dbReference type="Pfam" id="PF06544"/>
    </source>
</evidence>
<accession>A0AAV1DXX7</accession>
<protein>
    <submittedName>
        <fullName evidence="3">OLC1v1013227C1</fullName>
    </submittedName>
</protein>
<feature type="compositionally biased region" description="Basic and acidic residues" evidence="1">
    <location>
        <begin position="20"/>
        <end position="38"/>
    </location>
</feature>
<organism evidence="3 4">
    <name type="scientific">Oldenlandia corymbosa var. corymbosa</name>
    <dbReference type="NCBI Taxonomy" id="529605"/>
    <lineage>
        <taxon>Eukaryota</taxon>
        <taxon>Viridiplantae</taxon>
        <taxon>Streptophyta</taxon>
        <taxon>Embryophyta</taxon>
        <taxon>Tracheophyta</taxon>
        <taxon>Spermatophyta</taxon>
        <taxon>Magnoliopsida</taxon>
        <taxon>eudicotyledons</taxon>
        <taxon>Gunneridae</taxon>
        <taxon>Pentapetalae</taxon>
        <taxon>asterids</taxon>
        <taxon>lamiids</taxon>
        <taxon>Gentianales</taxon>
        <taxon>Rubiaceae</taxon>
        <taxon>Rubioideae</taxon>
        <taxon>Spermacoceae</taxon>
        <taxon>Hedyotis-Oldenlandia complex</taxon>
        <taxon>Oldenlandia</taxon>
    </lineage>
</organism>
<feature type="domain" description="Small nuclear ribonucleoprotein Prp3 C-terminal" evidence="2">
    <location>
        <begin position="127"/>
        <end position="199"/>
    </location>
</feature>